<gene>
    <name evidence="2" type="ordered locus">SNSL254_A2008</name>
</gene>
<accession>A0A0H3BUM1</accession>
<keyword evidence="1" id="KW-0472">Membrane</keyword>
<dbReference type="HOGENOM" id="CLU_3332762_0_0_6"/>
<protein>
    <submittedName>
        <fullName evidence="2">Uncharacterized protein</fullName>
    </submittedName>
</protein>
<dbReference type="EMBL" id="CP001113">
    <property type="protein sequence ID" value="ACF64228.1"/>
    <property type="molecule type" value="Genomic_DNA"/>
</dbReference>
<evidence type="ECO:0000313" key="2">
    <source>
        <dbReference type="EMBL" id="ACF64228.1"/>
    </source>
</evidence>
<feature type="transmembrane region" description="Helical" evidence="1">
    <location>
        <begin position="12"/>
        <end position="35"/>
    </location>
</feature>
<dbReference type="AlphaFoldDB" id="A0A0H3BUM1"/>
<sequence>MNQLTTSLAINILAMYLLGYANLSTFTLMMAAAMCSMN</sequence>
<dbReference type="Proteomes" id="UP000008824">
    <property type="component" value="Chromosome"/>
</dbReference>
<dbReference type="KEGG" id="see:SNSL254_A2008"/>
<organism evidence="2 3">
    <name type="scientific">Salmonella newport (strain SL254)</name>
    <dbReference type="NCBI Taxonomy" id="423368"/>
    <lineage>
        <taxon>Bacteria</taxon>
        <taxon>Pseudomonadati</taxon>
        <taxon>Pseudomonadota</taxon>
        <taxon>Gammaproteobacteria</taxon>
        <taxon>Enterobacterales</taxon>
        <taxon>Enterobacteriaceae</taxon>
        <taxon>Salmonella</taxon>
    </lineage>
</organism>
<reference evidence="2 3" key="1">
    <citation type="journal article" date="2011" name="J. Bacteriol.">
        <title>Comparative genomics of 28 Salmonella enterica isolates: evidence for CRISPR-mediated adaptive sublineage evolution.</title>
        <authorList>
            <person name="Fricke W.F."/>
            <person name="Mammel M.K."/>
            <person name="McDermott P.F."/>
            <person name="Tartera C."/>
            <person name="White D.G."/>
            <person name="Leclerc J.E."/>
            <person name="Ravel J."/>
            <person name="Cebula T.A."/>
        </authorList>
    </citation>
    <scope>NUCLEOTIDE SEQUENCE [LARGE SCALE GENOMIC DNA]</scope>
    <source>
        <strain evidence="2 3">SL254</strain>
    </source>
</reference>
<proteinExistence type="predicted"/>
<name>A0A0H3BUM1_SALNS</name>
<evidence type="ECO:0000256" key="1">
    <source>
        <dbReference type="SAM" id="Phobius"/>
    </source>
</evidence>
<evidence type="ECO:0000313" key="3">
    <source>
        <dbReference type="Proteomes" id="UP000008824"/>
    </source>
</evidence>
<keyword evidence="1" id="KW-1133">Transmembrane helix</keyword>
<keyword evidence="1" id="KW-0812">Transmembrane</keyword>